<evidence type="ECO:0000256" key="1">
    <source>
        <dbReference type="ARBA" id="ARBA00004123"/>
    </source>
</evidence>
<dbReference type="EnsemblPlants" id="Pp3c3_32130V3.1">
    <property type="protein sequence ID" value="Pp3c3_32130V3.1"/>
    <property type="gene ID" value="Pp3c3_32130"/>
</dbReference>
<dbReference type="Gramene" id="Pp3c3_32130V3.5">
    <property type="protein sequence ID" value="Pp3c3_32130V3.5"/>
    <property type="gene ID" value="Pp3c3_32130"/>
</dbReference>
<dbReference type="Proteomes" id="UP000006727">
    <property type="component" value="Chromosome 3"/>
</dbReference>
<feature type="compositionally biased region" description="Acidic residues" evidence="6">
    <location>
        <begin position="936"/>
        <end position="957"/>
    </location>
</feature>
<dbReference type="GO" id="GO:0005635">
    <property type="term" value="C:nuclear envelope"/>
    <property type="evidence" value="ECO:0000318"/>
    <property type="project" value="GO_Central"/>
</dbReference>
<dbReference type="Gramene" id="Pp3c3_32130V3.4">
    <property type="protein sequence ID" value="Pp3c3_32130V3.4"/>
    <property type="gene ID" value="Pp3c3_32130"/>
</dbReference>
<keyword evidence="3" id="KW-0813">Transport</keyword>
<reference evidence="8 10" key="1">
    <citation type="journal article" date="2008" name="Science">
        <title>The Physcomitrella genome reveals evolutionary insights into the conquest of land by plants.</title>
        <authorList>
            <person name="Rensing S."/>
            <person name="Lang D."/>
            <person name="Zimmer A."/>
            <person name="Terry A."/>
            <person name="Salamov A."/>
            <person name="Shapiro H."/>
            <person name="Nishiyama T."/>
            <person name="Perroud P.-F."/>
            <person name="Lindquist E."/>
            <person name="Kamisugi Y."/>
            <person name="Tanahashi T."/>
            <person name="Sakakibara K."/>
            <person name="Fujita T."/>
            <person name="Oishi K."/>
            <person name="Shin-I T."/>
            <person name="Kuroki Y."/>
            <person name="Toyoda A."/>
            <person name="Suzuki Y."/>
            <person name="Hashimoto A."/>
            <person name="Yamaguchi K."/>
            <person name="Sugano A."/>
            <person name="Kohara Y."/>
            <person name="Fujiyama A."/>
            <person name="Anterola A."/>
            <person name="Aoki S."/>
            <person name="Ashton N."/>
            <person name="Barbazuk W.B."/>
            <person name="Barker E."/>
            <person name="Bennetzen J."/>
            <person name="Bezanilla M."/>
            <person name="Blankenship R."/>
            <person name="Cho S.H."/>
            <person name="Dutcher S."/>
            <person name="Estelle M."/>
            <person name="Fawcett J.A."/>
            <person name="Gundlach H."/>
            <person name="Hanada K."/>
            <person name="Heyl A."/>
            <person name="Hicks K.A."/>
            <person name="Hugh J."/>
            <person name="Lohr M."/>
            <person name="Mayer K."/>
            <person name="Melkozernov A."/>
            <person name="Murata T."/>
            <person name="Nelson D."/>
            <person name="Pils B."/>
            <person name="Prigge M."/>
            <person name="Reiss B."/>
            <person name="Renner T."/>
            <person name="Rombauts S."/>
            <person name="Rushton P."/>
            <person name="Sanderfoot A."/>
            <person name="Schween G."/>
            <person name="Shiu S.-H."/>
            <person name="Stueber K."/>
            <person name="Theodoulou F.L."/>
            <person name="Tu H."/>
            <person name="Van de Peer Y."/>
            <person name="Verrier P.J."/>
            <person name="Waters E."/>
            <person name="Wood A."/>
            <person name="Yang L."/>
            <person name="Cove D."/>
            <person name="Cuming A."/>
            <person name="Hasebe M."/>
            <person name="Lucas S."/>
            <person name="Mishler D.B."/>
            <person name="Reski R."/>
            <person name="Grigoriev I."/>
            <person name="Quatrano R.S."/>
            <person name="Boore J.L."/>
        </authorList>
    </citation>
    <scope>NUCLEOTIDE SEQUENCE [LARGE SCALE GENOMIC DNA]</scope>
    <source>
        <strain evidence="9 10">cv. Gransden 2004</strain>
    </source>
</reference>
<feature type="domain" description="Importin N-terminal" evidence="7">
    <location>
        <begin position="33"/>
        <end position="109"/>
    </location>
</feature>
<reference evidence="9" key="3">
    <citation type="submission" date="2020-12" db="UniProtKB">
        <authorList>
            <consortium name="EnsemblPlants"/>
        </authorList>
    </citation>
    <scope>IDENTIFICATION</scope>
</reference>
<dbReference type="Gramene" id="Pp3c3_32130V3.3">
    <property type="protein sequence ID" value="Pp3c3_32130V3.3"/>
    <property type="gene ID" value="Pp3c3_32130"/>
</dbReference>
<dbReference type="PANTHER" id="PTHR10997:SF9">
    <property type="entry name" value="IMPORTIN-9"/>
    <property type="match status" value="1"/>
</dbReference>
<sequence>MTNGVGPVDGGQVWLVNCLNATLDANPQVRTAAEEALKQASVHPGYGVALTKAIINTELHFGLRQLAAVLLKQYVKQHWQKDEKNFVEPEVSPEDKAAIKELLPAALEDPHGKIRTAVGMAIASIANWDWPEEWPGLMGYLLSLINDRTDINKVHGALRCLALFAGDLDDVQLPPLVPVLFPALFAIVTSKDAYDSSLRRRALIILHSCISTLGVMSGVYQQQTKELMSPMLKSWMEQFALILTSPVPSEDADDWGLRMETFKVLMRIVENFPKLAAAEFPEILAPLWQTFVSGLKVYEQACVKGVEESFSGMADSDGTDQSLESFAIQLFEFLLTAVSSPRFSKIVRKSVGELVYYTVGYMQMTEEQVQTWSSDPNQYVADEDDVTYSCRVSGILLLEELVTVFEMDGLRLIVEAVQQRLIEASQAKALGRTDWWKLREAAILAIGTVANSLHEMANTVHEAKAVSLSFNFEPFLDSILAEDLGAAGVQECPFLHGRALWAAAKFSTAIDKPRSEKFFYAAINGLGDGMPAPIKVGACRALAQLFEHVNVSSLRTHLGPVYAALAKLLQEASDETLHLVLETLQAAIKADDQAAAAAEPVISPLLLNTWANNVSDPFISCDAFDTLETLKKVPGCAQPLALRALPVLASILARPQHQPQQQPQDLVNGALDLLAMLLKKAPLEVVKAAHDASFKSVISIVLQSDDTSELQNGTECLAAFVREGGEALLGWGGDADQTMRMLLDSVARLLNPEQDSSSALFVGNLVTTLITQLSVRTAPHIRDLIAALVIRMQSTSVAVLKSKLLIVFARLVHMASPNVGQLIDLLATIPAKEHENALAYVMSEWVMHQVEIQGSYQIKVSTTALALLLASGHPQLSQIYVQGHIIKSNASGIVTRSRAKVSPDQWTRVPLQAKLLALLADSLVEAQEQGPTSALDNDEEWEDADEDEDDDKDDDENAAAMDVKSDKGPSSVFKELSGYEHLLTDEVEEGDYEEDPCAASDPLNKINLAVYVSGFIKQLWERDGASFQQLCQTLTDSEKGVVQSVLSR</sequence>
<comment type="similarity">
    <text evidence="2">Belongs to the importin beta family.</text>
</comment>
<dbReference type="RefSeq" id="XP_024371566.1">
    <property type="nucleotide sequence ID" value="XM_024515798.2"/>
</dbReference>
<keyword evidence="5" id="KW-0539">Nucleus</keyword>
<evidence type="ECO:0000313" key="9">
    <source>
        <dbReference type="EnsemblPlants" id="Pp3c3_32130V3.1"/>
    </source>
</evidence>
<dbReference type="FunFam" id="1.25.10.10:FF:000459">
    <property type="entry name" value="ARM repeat superfamily protein"/>
    <property type="match status" value="1"/>
</dbReference>
<comment type="subcellular location">
    <subcellularLocation>
        <location evidence="1">Nucleus</location>
    </subcellularLocation>
</comment>
<evidence type="ECO:0000259" key="7">
    <source>
        <dbReference type="PROSITE" id="PS50166"/>
    </source>
</evidence>
<dbReference type="SMART" id="SM00913">
    <property type="entry name" value="IBN_N"/>
    <property type="match status" value="1"/>
</dbReference>
<dbReference type="FunCoup" id="A0A2K1KWY3">
    <property type="interactions" value="4079"/>
</dbReference>
<dbReference type="EnsemblPlants" id="Pp3c3_32130V3.5">
    <property type="protein sequence ID" value="Pp3c3_32130V3.5"/>
    <property type="gene ID" value="Pp3c3_32130"/>
</dbReference>
<dbReference type="Gene3D" id="1.25.10.10">
    <property type="entry name" value="Leucine-rich Repeat Variant"/>
    <property type="match status" value="1"/>
</dbReference>
<dbReference type="InterPro" id="IPR016024">
    <property type="entry name" value="ARM-type_fold"/>
</dbReference>
<evidence type="ECO:0000256" key="6">
    <source>
        <dbReference type="SAM" id="MobiDB-lite"/>
    </source>
</evidence>
<evidence type="ECO:0000256" key="3">
    <source>
        <dbReference type="ARBA" id="ARBA00022448"/>
    </source>
</evidence>
<dbReference type="Pfam" id="PF03810">
    <property type="entry name" value="IBN_N"/>
    <property type="match status" value="1"/>
</dbReference>
<dbReference type="Gramene" id="Pp3c3_32130V3.1">
    <property type="protein sequence ID" value="Pp3c3_32130V3.1"/>
    <property type="gene ID" value="Pp3c3_32130"/>
</dbReference>
<dbReference type="EMBL" id="ABEU02000003">
    <property type="protein sequence ID" value="PNR58260.1"/>
    <property type="molecule type" value="Genomic_DNA"/>
</dbReference>
<dbReference type="OMA" id="NPDQYTI"/>
<dbReference type="PANTHER" id="PTHR10997">
    <property type="entry name" value="IMPORTIN-7, 8, 11"/>
    <property type="match status" value="1"/>
</dbReference>
<dbReference type="SUPFAM" id="SSF48371">
    <property type="entry name" value="ARM repeat"/>
    <property type="match status" value="1"/>
</dbReference>
<dbReference type="GO" id="GO:0006606">
    <property type="term" value="P:protein import into nucleus"/>
    <property type="evidence" value="ECO:0000318"/>
    <property type="project" value="GO_Central"/>
</dbReference>
<evidence type="ECO:0000256" key="5">
    <source>
        <dbReference type="ARBA" id="ARBA00023242"/>
    </source>
</evidence>
<accession>A0A2K1KWY3</accession>
<proteinExistence type="inferred from homology"/>
<dbReference type="EnsemblPlants" id="Pp3c3_32130V3.4">
    <property type="protein sequence ID" value="Pp3c3_32130V3.4"/>
    <property type="gene ID" value="Pp3c3_32130"/>
</dbReference>
<dbReference type="GeneID" id="112280366"/>
<protein>
    <recommendedName>
        <fullName evidence="7">Importin N-terminal domain-containing protein</fullName>
    </recommendedName>
</protein>
<dbReference type="InterPro" id="IPR058669">
    <property type="entry name" value="TPR_IPO7/11-like"/>
</dbReference>
<reference evidence="8 10" key="2">
    <citation type="journal article" date="2018" name="Plant J.">
        <title>The Physcomitrella patens chromosome-scale assembly reveals moss genome structure and evolution.</title>
        <authorList>
            <person name="Lang D."/>
            <person name="Ullrich K.K."/>
            <person name="Murat F."/>
            <person name="Fuchs J."/>
            <person name="Jenkins J."/>
            <person name="Haas F.B."/>
            <person name="Piednoel M."/>
            <person name="Gundlach H."/>
            <person name="Van Bel M."/>
            <person name="Meyberg R."/>
            <person name="Vives C."/>
            <person name="Morata J."/>
            <person name="Symeonidi A."/>
            <person name="Hiss M."/>
            <person name="Muchero W."/>
            <person name="Kamisugi Y."/>
            <person name="Saleh O."/>
            <person name="Blanc G."/>
            <person name="Decker E.L."/>
            <person name="van Gessel N."/>
            <person name="Grimwood J."/>
            <person name="Hayes R.D."/>
            <person name="Graham S.W."/>
            <person name="Gunter L.E."/>
            <person name="McDaniel S.F."/>
            <person name="Hoernstein S.N.W."/>
            <person name="Larsson A."/>
            <person name="Li F.W."/>
            <person name="Perroud P.F."/>
            <person name="Phillips J."/>
            <person name="Ranjan P."/>
            <person name="Rokshar D.S."/>
            <person name="Rothfels C.J."/>
            <person name="Schneider L."/>
            <person name="Shu S."/>
            <person name="Stevenson D.W."/>
            <person name="Thummler F."/>
            <person name="Tillich M."/>
            <person name="Villarreal Aguilar J.C."/>
            <person name="Widiez T."/>
            <person name="Wong G.K."/>
            <person name="Wymore A."/>
            <person name="Zhang Y."/>
            <person name="Zimmer A.D."/>
            <person name="Quatrano R.S."/>
            <person name="Mayer K.F.X."/>
            <person name="Goodstein D."/>
            <person name="Casacuberta J.M."/>
            <person name="Vandepoele K."/>
            <person name="Reski R."/>
            <person name="Cuming A.C."/>
            <person name="Tuskan G.A."/>
            <person name="Maumus F."/>
            <person name="Salse J."/>
            <person name="Schmutz J."/>
            <person name="Rensing S.A."/>
        </authorList>
    </citation>
    <scope>NUCLEOTIDE SEQUENCE [LARGE SCALE GENOMIC DNA]</scope>
    <source>
        <strain evidence="9 10">cv. Gransden 2004</strain>
    </source>
</reference>
<dbReference type="Pfam" id="PF25018">
    <property type="entry name" value="HEAT_IPO9_c"/>
    <property type="match status" value="1"/>
</dbReference>
<dbReference type="InterPro" id="IPR001494">
    <property type="entry name" value="Importin-beta_N"/>
</dbReference>
<evidence type="ECO:0000256" key="4">
    <source>
        <dbReference type="ARBA" id="ARBA00022927"/>
    </source>
</evidence>
<dbReference type="OrthoDB" id="431626at2759"/>
<dbReference type="PROSITE" id="PS50166">
    <property type="entry name" value="IMPORTIN_B_NT"/>
    <property type="match status" value="1"/>
</dbReference>
<dbReference type="GO" id="GO:0005829">
    <property type="term" value="C:cytosol"/>
    <property type="evidence" value="ECO:0000318"/>
    <property type="project" value="GO_Central"/>
</dbReference>
<dbReference type="AlphaFoldDB" id="A0A2K1KWY3"/>
<dbReference type="KEGG" id="ppp:112280366"/>
<dbReference type="InterPro" id="IPR056840">
    <property type="entry name" value="HEAT_IPO9_central"/>
</dbReference>
<dbReference type="STRING" id="3218.A0A2K1KWY3"/>
<keyword evidence="4" id="KW-0653">Protein transport</keyword>
<dbReference type="EnsemblPlants" id="Pp3c3_32130V3.3">
    <property type="protein sequence ID" value="Pp3c3_32130V3.3"/>
    <property type="gene ID" value="Pp3c3_32130"/>
</dbReference>
<name>A0A2K1KWY3_PHYPA</name>
<keyword evidence="10" id="KW-1185">Reference proteome</keyword>
<dbReference type="PaxDb" id="3218-PP1S55_322V6.1"/>
<dbReference type="InterPro" id="IPR011989">
    <property type="entry name" value="ARM-like"/>
</dbReference>
<gene>
    <name evidence="9" type="primary">LOC112280366</name>
    <name evidence="8" type="ORF">PHYPA_005255</name>
</gene>
<dbReference type="Pfam" id="PF25758">
    <property type="entry name" value="TPR_IPO11"/>
    <property type="match status" value="1"/>
</dbReference>
<organism evidence="8">
    <name type="scientific">Physcomitrium patens</name>
    <name type="common">Spreading-leaved earth moss</name>
    <name type="synonym">Physcomitrella patens</name>
    <dbReference type="NCBI Taxonomy" id="3218"/>
    <lineage>
        <taxon>Eukaryota</taxon>
        <taxon>Viridiplantae</taxon>
        <taxon>Streptophyta</taxon>
        <taxon>Embryophyta</taxon>
        <taxon>Bryophyta</taxon>
        <taxon>Bryophytina</taxon>
        <taxon>Bryopsida</taxon>
        <taxon>Funariidae</taxon>
        <taxon>Funariales</taxon>
        <taxon>Funariaceae</taxon>
        <taxon>Physcomitrium</taxon>
    </lineage>
</organism>
<feature type="region of interest" description="Disordered" evidence="6">
    <location>
        <begin position="927"/>
        <end position="972"/>
    </location>
</feature>
<evidence type="ECO:0000256" key="2">
    <source>
        <dbReference type="ARBA" id="ARBA00007991"/>
    </source>
</evidence>
<evidence type="ECO:0000313" key="8">
    <source>
        <dbReference type="EMBL" id="PNR58260.1"/>
    </source>
</evidence>
<dbReference type="GO" id="GO:0031267">
    <property type="term" value="F:small GTPase binding"/>
    <property type="evidence" value="ECO:0007669"/>
    <property type="project" value="InterPro"/>
</dbReference>
<evidence type="ECO:0000313" key="10">
    <source>
        <dbReference type="Proteomes" id="UP000006727"/>
    </source>
</evidence>